<keyword evidence="2" id="KW-1133">Transmembrane helix</keyword>
<dbReference type="InterPro" id="IPR004474">
    <property type="entry name" value="LytR_CpsA_psr"/>
</dbReference>
<evidence type="ECO:0000313" key="4">
    <source>
        <dbReference type="EMBL" id="EDQ48711.1"/>
    </source>
</evidence>
<name>A9U6J3_PHYPA</name>
<feature type="compositionally biased region" description="Low complexity" evidence="1">
    <location>
        <begin position="467"/>
        <end position="494"/>
    </location>
</feature>
<sequence length="1020" mass="113011">MLPKRCPAAALLFAPECISGHAYAFYTIKKRARTRRLIHMPEKVTRQRASAPRKKQPGRSRKLRRLVVLCSFIALLLVGGAAGAIYWKINDTLDTVTQPKDNFTSTVSQNIDPEYHNDKPMSFIILGSDSRPETGSMNTDVMIVAVANPSTKKVTMVSIPRDTRVKIPGYRDYHKINSVYANGEAERRQAERNNQTPTEDGISLTKKTMNEILGIPIEHYVAIDFDGFKAVIDELGGVEVNVDRKLVYDDPTDDTHINLNEGLQTLNGEQALGYVRHRHDNRGTKYYSSDFDRNRRQQEVIKAVVDKAASLEGLTKIFNIMDVGAKNIHTDLSKDQIKGLAFDFKGFSASMVNALDNGAYWQGGYTFLEKDKLEVIRESLQSEMGISGSVVAQLNNSPVLGSNESAVAASSSSTKPVKKKTTQSAAATSTPKEKPPVEEVKEEPDTPEAPADVVAEGEATPPPDVVTPEQQQGQTTQTPPIQNGAVTTTPEAGTAPPPDIVPPSTQDASSTPSSTSPKSNSYRQQNEELVYDEDFFLQNPSALEEYQQMPIDFQHAFFRKHKEWIKEKYMRGESYILGDGWRGANDVLQFMVEQLNEHLSSHGTIVDVLLRSDQSLVEEQEIREVILTFAEEEQSEEQSGKPLATIHLFELEEAESCEVEVEVEFTGERTAEESHVMWEQARVLIPKISLTEKKRYLELGQSAQTAYILDYHFVLESPKTEAEASQFARVLKQFSSDLEVEGWTFTVAPGFKVIAGGSANPLQTLISVYRENEKVAQLVLHHRRSDSDVTVQAVSSEIMLEIAPATRTTERAKGGKGMKLNEWKLGAFELTWLKGGLTQLDGGAMFGVVPKPLWSKRYPVNELNQIPLRADPILLTAHGKHILIEAGMGNGRLTDKQKRNYGLVEESQILESLAAKGWSACFDFSQRSDLRSRAGMGGNERAKHPLTQYILGRQLASDRAAGEDVPGRAGAAARHISSSYGWSQPGPCHCEAGERREAGIASRRYHAFSRTQQSPVGHGV</sequence>
<dbReference type="InterPro" id="IPR050922">
    <property type="entry name" value="LytR/CpsA/Psr_CW_biosynth"/>
</dbReference>
<feature type="compositionally biased region" description="Low complexity" evidence="1">
    <location>
        <begin position="502"/>
        <end position="521"/>
    </location>
</feature>
<gene>
    <name evidence="4" type="ORF">PHYPADRAFT_103283</name>
</gene>
<feature type="region of interest" description="Disordered" evidence="1">
    <location>
        <begin position="40"/>
        <end position="59"/>
    </location>
</feature>
<dbReference type="PANTHER" id="PTHR33392:SF6">
    <property type="entry name" value="POLYISOPRENYL-TEICHOIC ACID--PEPTIDOGLYCAN TEICHOIC ACID TRANSFERASE TAGU"/>
    <property type="match status" value="1"/>
</dbReference>
<organism>
    <name type="scientific">Physcomitrium patens</name>
    <name type="common">Spreading-leaved earth moss</name>
    <name type="synonym">Physcomitrella patens</name>
    <dbReference type="NCBI Taxonomy" id="3218"/>
    <lineage>
        <taxon>Eukaryota</taxon>
        <taxon>Viridiplantae</taxon>
        <taxon>Streptophyta</taxon>
        <taxon>Embryophyta</taxon>
        <taxon>Bryophyta</taxon>
        <taxon>Bryophytina</taxon>
        <taxon>Bryopsida</taxon>
        <taxon>Funariidae</taxon>
        <taxon>Funariales</taxon>
        <taxon>Funariaceae</taxon>
        <taxon>Physcomitrium</taxon>
    </lineage>
</organism>
<feature type="region of interest" description="Disordered" evidence="1">
    <location>
        <begin position="405"/>
        <end position="524"/>
    </location>
</feature>
<dbReference type="Gene3D" id="3.60.15.10">
    <property type="entry name" value="Ribonuclease Z/Hydroxyacylglutathione hydrolase-like"/>
    <property type="match status" value="1"/>
</dbReference>
<feature type="compositionally biased region" description="Low complexity" evidence="1">
    <location>
        <begin position="405"/>
        <end position="415"/>
    </location>
</feature>
<evidence type="ECO:0000256" key="1">
    <source>
        <dbReference type="SAM" id="MobiDB-lite"/>
    </source>
</evidence>
<evidence type="ECO:0000256" key="2">
    <source>
        <dbReference type="SAM" id="Phobius"/>
    </source>
</evidence>
<feature type="transmembrane region" description="Helical" evidence="2">
    <location>
        <begin position="63"/>
        <end position="87"/>
    </location>
</feature>
<protein>
    <submittedName>
        <fullName evidence="4">Predicted protein</fullName>
    </submittedName>
</protein>
<proteinExistence type="predicted"/>
<dbReference type="HOGENOM" id="CLU_016455_5_0_1"/>
<evidence type="ECO:0000259" key="3">
    <source>
        <dbReference type="Pfam" id="PF03816"/>
    </source>
</evidence>
<reference evidence="4" key="1">
    <citation type="journal article" date="2008" name="Science">
        <title>The Physcomitrella genome reveals evolutionary insights into the conquest of land by plants.</title>
        <authorList>
            <person name="Rensing S."/>
            <person name="Lang D."/>
            <person name="Zimmer A."/>
            <person name="Terry A."/>
            <person name="Salamov A."/>
            <person name="Shapiro H."/>
            <person name="Nishiyama T."/>
            <person name="Perroud P.-F."/>
            <person name="Lindquist E."/>
            <person name="Kamisugi Y."/>
            <person name="Tanahashi T."/>
            <person name="Sakakibara K."/>
            <person name="Fujita T."/>
            <person name="Oishi K."/>
            <person name="Shin-I T."/>
            <person name="Kuroki Y."/>
            <person name="Toyoda A."/>
            <person name="Suzuki Y."/>
            <person name="Hashimoto A."/>
            <person name="Yamaguchi K."/>
            <person name="Sugano A."/>
            <person name="Kohara Y."/>
            <person name="Fujiyama A."/>
            <person name="Anterola A."/>
            <person name="Aoki S."/>
            <person name="Ashton N."/>
            <person name="Barbazuk W.B."/>
            <person name="Barker E."/>
            <person name="Bennetzen J."/>
            <person name="Bezanilla M."/>
            <person name="Blankenship R."/>
            <person name="Cho S.H."/>
            <person name="Dutcher S."/>
            <person name="Estelle M."/>
            <person name="Fawcett J.A."/>
            <person name="Gundlach H."/>
            <person name="Hanada K."/>
            <person name="Heyl A."/>
            <person name="Hicks K.A."/>
            <person name="Hugh J."/>
            <person name="Lohr M."/>
            <person name="Mayer K."/>
            <person name="Melkozernov A."/>
            <person name="Murata T."/>
            <person name="Nelson D."/>
            <person name="Pils B."/>
            <person name="Prigge M."/>
            <person name="Reiss B."/>
            <person name="Renner T."/>
            <person name="Rombauts S."/>
            <person name="Rushton P."/>
            <person name="Sanderfoot A."/>
            <person name="Schween G."/>
            <person name="Shiu S.-H."/>
            <person name="Stueber K."/>
            <person name="Theodoulou F.L."/>
            <person name="Tu H."/>
            <person name="Van de Peer Y."/>
            <person name="Verrier P.J."/>
            <person name="Waters E."/>
            <person name="Wood A."/>
            <person name="Yang L."/>
            <person name="Cove D."/>
            <person name="Cuming A."/>
            <person name="Hasebe M."/>
            <person name="Lucas S."/>
            <person name="Mishler D.B."/>
            <person name="Reski R."/>
            <person name="Grigoriev I."/>
            <person name="Quatrano R.S."/>
            <person name="Boore J.L."/>
        </authorList>
    </citation>
    <scope>NUCLEOTIDE SEQUENCE [LARGE SCALE GENOMIC DNA]</scope>
</reference>
<dbReference type="Gene3D" id="3.40.630.190">
    <property type="entry name" value="LCP protein"/>
    <property type="match status" value="1"/>
</dbReference>
<dbReference type="InterPro" id="IPR036866">
    <property type="entry name" value="RibonucZ/Hydroxyglut_hydro"/>
</dbReference>
<dbReference type="EMBL" id="DS546042">
    <property type="protein sequence ID" value="EDQ48711.1"/>
    <property type="molecule type" value="Genomic_DNA"/>
</dbReference>
<keyword evidence="2" id="KW-0812">Transmembrane</keyword>
<dbReference type="NCBIfam" id="TIGR00350">
    <property type="entry name" value="lytR_cpsA_psr"/>
    <property type="match status" value="1"/>
</dbReference>
<feature type="domain" description="Cell envelope-related transcriptional attenuator" evidence="3">
    <location>
        <begin position="138"/>
        <end position="309"/>
    </location>
</feature>
<dbReference type="Pfam" id="PF03816">
    <property type="entry name" value="LytR_cpsA_psr"/>
    <property type="match status" value="1"/>
</dbReference>
<dbReference type="eggNOG" id="ENOG502SUKJ">
    <property type="taxonomic scope" value="Eukaryota"/>
</dbReference>
<dbReference type="SUPFAM" id="SSF56281">
    <property type="entry name" value="Metallo-hydrolase/oxidoreductase"/>
    <property type="match status" value="1"/>
</dbReference>
<dbReference type="AlphaFoldDB" id="A9U6J3"/>
<keyword evidence="2" id="KW-0472">Membrane</keyword>
<dbReference type="PANTHER" id="PTHR33392">
    <property type="entry name" value="POLYISOPRENYL-TEICHOIC ACID--PEPTIDOGLYCAN TEICHOIC ACID TRANSFERASE TAGU"/>
    <property type="match status" value="1"/>
</dbReference>
<accession>A9U6J3</accession>